<dbReference type="EMBL" id="JBDFQZ010000009">
    <property type="protein sequence ID" value="KAK9689291.1"/>
    <property type="molecule type" value="Genomic_DNA"/>
</dbReference>
<organism evidence="2 3">
    <name type="scientific">Saponaria officinalis</name>
    <name type="common">Common soapwort</name>
    <name type="synonym">Lychnis saponaria</name>
    <dbReference type="NCBI Taxonomy" id="3572"/>
    <lineage>
        <taxon>Eukaryota</taxon>
        <taxon>Viridiplantae</taxon>
        <taxon>Streptophyta</taxon>
        <taxon>Embryophyta</taxon>
        <taxon>Tracheophyta</taxon>
        <taxon>Spermatophyta</taxon>
        <taxon>Magnoliopsida</taxon>
        <taxon>eudicotyledons</taxon>
        <taxon>Gunneridae</taxon>
        <taxon>Pentapetalae</taxon>
        <taxon>Caryophyllales</taxon>
        <taxon>Caryophyllaceae</taxon>
        <taxon>Caryophylleae</taxon>
        <taxon>Saponaria</taxon>
    </lineage>
</organism>
<dbReference type="PANTHER" id="PTHR47186:SF3">
    <property type="entry name" value="OS09G0267800 PROTEIN"/>
    <property type="match status" value="1"/>
</dbReference>
<reference evidence="2" key="1">
    <citation type="submission" date="2024-03" db="EMBL/GenBank/DDBJ databases">
        <title>WGS assembly of Saponaria officinalis var. Norfolk2.</title>
        <authorList>
            <person name="Jenkins J."/>
            <person name="Shu S."/>
            <person name="Grimwood J."/>
            <person name="Barry K."/>
            <person name="Goodstein D."/>
            <person name="Schmutz J."/>
            <person name="Leebens-Mack J."/>
            <person name="Osbourn A."/>
        </authorList>
    </citation>
    <scope>NUCLEOTIDE SEQUENCE [LARGE SCALE GENOMIC DNA]</scope>
    <source>
        <strain evidence="2">JIC</strain>
    </source>
</reference>
<dbReference type="Pfam" id="PF25019">
    <property type="entry name" value="LRR_R13L1-DRL21"/>
    <property type="match status" value="1"/>
</dbReference>
<accession>A0AAW1IHK3</accession>
<dbReference type="InterPro" id="IPR032675">
    <property type="entry name" value="LRR_dom_sf"/>
</dbReference>
<feature type="domain" description="R13L1/DRL21-like LRR repeat region" evidence="1">
    <location>
        <begin position="20"/>
        <end position="143"/>
    </location>
</feature>
<evidence type="ECO:0000313" key="3">
    <source>
        <dbReference type="Proteomes" id="UP001443914"/>
    </source>
</evidence>
<dbReference type="InterPro" id="IPR056789">
    <property type="entry name" value="LRR_R13L1-DRL21"/>
</dbReference>
<name>A0AAW1IHK3_SAPOF</name>
<dbReference type="Gene3D" id="3.80.10.10">
    <property type="entry name" value="Ribonuclease Inhibitor"/>
    <property type="match status" value="1"/>
</dbReference>
<proteinExistence type="predicted"/>
<sequence length="190" mass="22274">MKSLRVLKRFIVGQNNGVDALADLNLRGELNIEYLRQRTYTVLEAQLANLKEKKQLTSLSFRFGYQGEQTTVATREEELLSSLQLPPNLEYLRFSGLIGSSFPRKMLNDLPKLFKINIQRCDSCQVLPLFSRLPLLRDLYLRELKALEYVEADDFRDTDREYFPALEYLTLKYMGELKRWSKVEHDEVSI</sequence>
<dbReference type="SUPFAM" id="SSF52047">
    <property type="entry name" value="RNI-like"/>
    <property type="match status" value="1"/>
</dbReference>
<evidence type="ECO:0000259" key="1">
    <source>
        <dbReference type="Pfam" id="PF25019"/>
    </source>
</evidence>
<evidence type="ECO:0000313" key="2">
    <source>
        <dbReference type="EMBL" id="KAK9689291.1"/>
    </source>
</evidence>
<comment type="caution">
    <text evidence="2">The sequence shown here is derived from an EMBL/GenBank/DDBJ whole genome shotgun (WGS) entry which is preliminary data.</text>
</comment>
<protein>
    <recommendedName>
        <fullName evidence="1">R13L1/DRL21-like LRR repeat region domain-containing protein</fullName>
    </recommendedName>
</protein>
<gene>
    <name evidence="2" type="ORF">RND81_09G049600</name>
</gene>
<dbReference type="Proteomes" id="UP001443914">
    <property type="component" value="Unassembled WGS sequence"/>
</dbReference>
<dbReference type="PANTHER" id="PTHR47186">
    <property type="entry name" value="LEUCINE-RICH REPEAT-CONTAINING PROTEIN 57"/>
    <property type="match status" value="1"/>
</dbReference>
<dbReference type="AlphaFoldDB" id="A0AAW1IHK3"/>
<keyword evidence="3" id="KW-1185">Reference proteome</keyword>